<evidence type="ECO:0000259" key="3">
    <source>
        <dbReference type="PROSITE" id="PS51635"/>
    </source>
</evidence>
<dbReference type="Gene3D" id="3.40.50.300">
    <property type="entry name" value="P-loop containing nucleotide triphosphate hydrolases"/>
    <property type="match status" value="1"/>
</dbReference>
<accession>A0A0K6G9V3</accession>
<evidence type="ECO:0000313" key="5">
    <source>
        <dbReference type="Proteomes" id="UP000044841"/>
    </source>
</evidence>
<feature type="domain" description="PNPLA" evidence="3">
    <location>
        <begin position="14"/>
        <end position="212"/>
    </location>
</feature>
<dbReference type="Gene3D" id="3.40.1090.10">
    <property type="entry name" value="Cytosolic phospholipase A2 catalytic domain"/>
    <property type="match status" value="1"/>
</dbReference>
<dbReference type="Pfam" id="PF01734">
    <property type="entry name" value="Patatin"/>
    <property type="match status" value="1"/>
</dbReference>
<dbReference type="Pfam" id="PF13374">
    <property type="entry name" value="TPR_10"/>
    <property type="match status" value="1"/>
</dbReference>
<dbReference type="Proteomes" id="UP000044841">
    <property type="component" value="Unassembled WGS sequence"/>
</dbReference>
<dbReference type="InterPro" id="IPR002182">
    <property type="entry name" value="NB-ARC"/>
</dbReference>
<dbReference type="PANTHER" id="PTHR46082:SF11">
    <property type="entry name" value="AAA+ ATPASE DOMAIN-CONTAINING PROTEIN-RELATED"/>
    <property type="match status" value="1"/>
</dbReference>
<dbReference type="PROSITE" id="PS51635">
    <property type="entry name" value="PNPLA"/>
    <property type="match status" value="1"/>
</dbReference>
<evidence type="ECO:0000256" key="2">
    <source>
        <dbReference type="PROSITE-ProRule" id="PRU01161"/>
    </source>
</evidence>
<feature type="short sequence motif" description="GXGXXG" evidence="2">
    <location>
        <begin position="18"/>
        <end position="23"/>
    </location>
</feature>
<evidence type="ECO:0000256" key="1">
    <source>
        <dbReference type="ARBA" id="ARBA00023098"/>
    </source>
</evidence>
<dbReference type="InterPro" id="IPR027417">
    <property type="entry name" value="P-loop_NTPase"/>
</dbReference>
<evidence type="ECO:0000313" key="4">
    <source>
        <dbReference type="EMBL" id="CUA75397.1"/>
    </source>
</evidence>
<reference evidence="4 5" key="1">
    <citation type="submission" date="2015-07" db="EMBL/GenBank/DDBJ databases">
        <authorList>
            <person name="Noorani M."/>
        </authorList>
    </citation>
    <scope>NUCLEOTIDE SEQUENCE [LARGE SCALE GENOMIC DNA]</scope>
    <source>
        <strain evidence="4">BBA 69670</strain>
    </source>
</reference>
<protein>
    <submittedName>
        <fullName evidence="4">Nephrocystin-3 [Mus musculus]</fullName>
    </submittedName>
</protein>
<dbReference type="AlphaFoldDB" id="A0A0K6G9V3"/>
<dbReference type="SUPFAM" id="SSF52540">
    <property type="entry name" value="P-loop containing nucleoside triphosphate hydrolases"/>
    <property type="match status" value="1"/>
</dbReference>
<dbReference type="InterPro" id="IPR002641">
    <property type="entry name" value="PNPLA_dom"/>
</dbReference>
<dbReference type="PANTHER" id="PTHR46082">
    <property type="entry name" value="ATP/GTP-BINDING PROTEIN-RELATED"/>
    <property type="match status" value="1"/>
</dbReference>
<dbReference type="SUPFAM" id="SSF48452">
    <property type="entry name" value="TPR-like"/>
    <property type="match status" value="3"/>
</dbReference>
<organism evidence="4 5">
    <name type="scientific">Rhizoctonia solani</name>
    <dbReference type="NCBI Taxonomy" id="456999"/>
    <lineage>
        <taxon>Eukaryota</taxon>
        <taxon>Fungi</taxon>
        <taxon>Dikarya</taxon>
        <taxon>Basidiomycota</taxon>
        <taxon>Agaricomycotina</taxon>
        <taxon>Agaricomycetes</taxon>
        <taxon>Cantharellales</taxon>
        <taxon>Ceratobasidiaceae</taxon>
        <taxon>Rhizoctonia</taxon>
    </lineage>
</organism>
<comment type="caution">
    <text evidence="2">Lacks conserved residue(s) required for the propagation of feature annotation.</text>
</comment>
<dbReference type="EMBL" id="CYGV01001545">
    <property type="protein sequence ID" value="CUA75397.1"/>
    <property type="molecule type" value="Genomic_DNA"/>
</dbReference>
<gene>
    <name evidence="4" type="ORF">RSOLAG22IIIB_05868</name>
</gene>
<sequence length="1096" mass="123180">MSNYQEENRGLRILCIDGGGVRGLSSLIILQEIMRRAANAKSRENIHPHEHFDVIAGTGTGGISACMLGRLRMPIDKAIEQYAKLVQEVFKEKKMSGTTMYKRTKLEEALKTMIRNATRNEGEMMSEGREVKGCKTIVFAMAKHNLNAALPVMFRSYSVAINPGPDCTIWEALYATMAHPDLFKSIDILDSAVSQSFVGGELGCSNPLAHVLSEIARIYPDRQVASIISIGTGHTRTIQIPSLSRWHRTQDMIVMKDMAVDAERVAEEMMLRFQGTSGVYFRFNVDQGMQNMKDGSWESLGEAVQHTRAYLQKGATNQMLEDIVCAIIRGQDTVSTIHAAGQASRILEATKRVDSFKRCPAPTKFYTGRDEENTQVIECITGGKRERRVCVVHGLGGIGKTQLALHAIERTWDEWDCIIYADASSAEAIEKALAEFGVAKNIGGTYKDAVTWLESCGERWLMVFDNADALATNVRHYIPTRRHGGSVIITTRLPDLANLAEGPDSVCHLSSMSQTDGAILLVKTASSGADCLPGDDPQVVAELVKDFGCLALAIVHAGAYISHSPGMTVAKYRSLFSSQRRRMLEEYRNLPAAAKLDESGDTVYTTWRICYDKLQPESRQLLWLIAYLHYDGILEDIFGQAVRNMHGEYFALPRTELESQAWDCVQRFLLPFLGSDGKWDTVKFTHVMADLRSYSLIDFDRKNLMYRMHVLVHDWAKTVIPYAPKLAIECTATVLSLSINRKEDAKSLAFKRQLGLHVTSVLAHNPDIGVNHSNHLQEVYRLTGRWDERLKLLQRVLGVFQQQLGDENLKTWSTMGDLARTYSSLGQPDKALRLQEKALNAYKLLQEAEHPDTLRLMHDLSLSYSQLGRYSEAEQLQVQVLNAQKRVMGVEHPHTLDSMEGLAATYGYLGRHEEAERMQMQALNACKRVLENEHPHTLRSMYNLAWTYSCLGRYTEAEQLQLQVLNARKRVIGEEHPDTLDSMNALAATYGNLGRHDESEQLQLQALNTYKRVLGEEHPNTLMSMNNLACSYLAVGQWNKAEELYNGAISGAERALGNQHPDTQAYRRNLSVLYRKRQEGVRNHKILSFTSLFNFS</sequence>
<proteinExistence type="predicted"/>
<dbReference type="GO" id="GO:0046486">
    <property type="term" value="P:glycerolipid metabolic process"/>
    <property type="evidence" value="ECO:0007669"/>
    <property type="project" value="UniProtKB-ARBA"/>
</dbReference>
<keyword evidence="5" id="KW-1185">Reference proteome</keyword>
<dbReference type="InterPro" id="IPR016035">
    <property type="entry name" value="Acyl_Trfase/lysoPLipase"/>
</dbReference>
<dbReference type="Pfam" id="PF13424">
    <property type="entry name" value="TPR_12"/>
    <property type="match status" value="3"/>
</dbReference>
<dbReference type="InterPro" id="IPR053137">
    <property type="entry name" value="NLR-like"/>
</dbReference>
<dbReference type="PRINTS" id="PR00381">
    <property type="entry name" value="KINESINLIGHT"/>
</dbReference>
<dbReference type="GO" id="GO:0043531">
    <property type="term" value="F:ADP binding"/>
    <property type="evidence" value="ECO:0007669"/>
    <property type="project" value="InterPro"/>
</dbReference>
<dbReference type="InterPro" id="IPR011990">
    <property type="entry name" value="TPR-like_helical_dom_sf"/>
</dbReference>
<dbReference type="Gene3D" id="1.25.40.10">
    <property type="entry name" value="Tetratricopeptide repeat domain"/>
    <property type="match status" value="2"/>
</dbReference>
<keyword evidence="1" id="KW-0443">Lipid metabolism</keyword>
<dbReference type="Pfam" id="PF00931">
    <property type="entry name" value="NB-ARC"/>
    <property type="match status" value="1"/>
</dbReference>
<name>A0A0K6G9V3_9AGAM</name>
<dbReference type="SUPFAM" id="SSF52151">
    <property type="entry name" value="FabD/lysophospholipase-like"/>
    <property type="match status" value="1"/>
</dbReference>